<organism evidence="6 7">
    <name type="scientific">Pomacea canaliculata</name>
    <name type="common">Golden apple snail</name>
    <dbReference type="NCBI Taxonomy" id="400727"/>
    <lineage>
        <taxon>Eukaryota</taxon>
        <taxon>Metazoa</taxon>
        <taxon>Spiralia</taxon>
        <taxon>Lophotrochozoa</taxon>
        <taxon>Mollusca</taxon>
        <taxon>Gastropoda</taxon>
        <taxon>Caenogastropoda</taxon>
        <taxon>Architaenioglossa</taxon>
        <taxon>Ampullarioidea</taxon>
        <taxon>Ampullariidae</taxon>
        <taxon>Pomacea</taxon>
    </lineage>
</organism>
<evidence type="ECO:0000256" key="4">
    <source>
        <dbReference type="SAM" id="MobiDB-lite"/>
    </source>
</evidence>
<dbReference type="InterPro" id="IPR042838">
    <property type="entry name" value="KIAA1958"/>
</dbReference>
<keyword evidence="1" id="KW-1017">Isopeptide bond</keyword>
<dbReference type="PANTHER" id="PTHR46963:SF2">
    <property type="match status" value="1"/>
</dbReference>
<feature type="domain" description="ZMYM2-like/QRICH1 C-terminal" evidence="5">
    <location>
        <begin position="542"/>
        <end position="656"/>
    </location>
</feature>
<keyword evidence="3" id="KW-0832">Ubl conjugation</keyword>
<name>A0A2T7P7W4_POMCA</name>
<feature type="region of interest" description="Disordered" evidence="4">
    <location>
        <begin position="278"/>
        <end position="356"/>
    </location>
</feature>
<feature type="compositionally biased region" description="Polar residues" evidence="4">
    <location>
        <begin position="336"/>
        <end position="345"/>
    </location>
</feature>
<dbReference type="PANTHER" id="PTHR46963">
    <property type="entry name" value="SIMILAR TO RIKEN CDNA E130308A19"/>
    <property type="match status" value="1"/>
</dbReference>
<keyword evidence="7" id="KW-1185">Reference proteome</keyword>
<dbReference type="Pfam" id="PF12012">
    <property type="entry name" value="DUF3504"/>
    <property type="match status" value="1"/>
</dbReference>
<feature type="region of interest" description="Disordered" evidence="4">
    <location>
        <begin position="79"/>
        <end position="107"/>
    </location>
</feature>
<dbReference type="OMA" id="LEYTERN"/>
<dbReference type="EMBL" id="PZQS01000005">
    <property type="protein sequence ID" value="PVD29476.1"/>
    <property type="molecule type" value="Genomic_DNA"/>
</dbReference>
<dbReference type="AlphaFoldDB" id="A0A2T7P7W4"/>
<evidence type="ECO:0000259" key="5">
    <source>
        <dbReference type="Pfam" id="PF12012"/>
    </source>
</evidence>
<feature type="region of interest" description="Disordered" evidence="4">
    <location>
        <begin position="209"/>
        <end position="246"/>
    </location>
</feature>
<dbReference type="Proteomes" id="UP000245119">
    <property type="component" value="Linkage Group LG5"/>
</dbReference>
<dbReference type="OrthoDB" id="10038493at2759"/>
<sequence>METSRHSVHFFRAVLEGVQRACREHIAYRDHIEVSGYLAVEIDDMRKERYIISELMHAAGSIMSESYCTKVFNTKPAVPAMHQTPGIPPSESQHPQSASSSSSSVDHGVRMKFELQEVSDNEVEFKLESCDLTREILADPEPRENRSTGGTLKELAASSAVTSSSACPSDKHFPTKSTTSFTGRAAELDHLQALHDSIVKDAGRSKQLCGYSARQKDPVGNQLTKAPPYSGAVAAHSTGSDQVFRSGSLDHAEDDVVQLEPDVMKGVRSLQEVVPVGQPWSVTKGRPEGSLGKRVVDMELQPGPSKRGRSSDRGGRAIVSPSSAADDNGVGPSSGAGDNTETSFISDGFNEDDSNDCIIVPEWPEERQQQHGNRLQQSSLAQAGVAQNYASLVRLSNNALVNFDPLALGTRSAVTLGQTLASKHTLRKTRGHMQQFQRFLSQHGDARPMATIPPSELDPFLGAFFSQLRKDDGEEYDPGYVRNIQSSLERYLRFKGYAWSIVRDPEFAGSRAELKFKQERLFSQGRPEGTSAMTARDIDVFFERGQLGTSSPESILNSMWFMVNLYFGPKGVREHANMVWGDIVLDRDESGTEFLRYTALSGSSDLSRTRIRVVANPANHNRCYVHIYKRYRDLRPPNTFHPSSPFYLGLNQFVEDAAGAGVYHFRATSLSTYRLVGIIRRMSIACNMADRKLSNVSFNSFVMQLHDKGLLPMATTEPSGVPTPADGQI</sequence>
<evidence type="ECO:0000256" key="2">
    <source>
        <dbReference type="ARBA" id="ARBA00022553"/>
    </source>
</evidence>
<dbReference type="STRING" id="400727.A0A2T7P7W4"/>
<feature type="compositionally biased region" description="Low complexity" evidence="4">
    <location>
        <begin position="89"/>
        <end position="104"/>
    </location>
</feature>
<protein>
    <recommendedName>
        <fullName evidence="5">ZMYM2-like/QRICH1 C-terminal domain-containing protein</fullName>
    </recommendedName>
</protein>
<evidence type="ECO:0000256" key="1">
    <source>
        <dbReference type="ARBA" id="ARBA00022499"/>
    </source>
</evidence>
<evidence type="ECO:0000313" key="6">
    <source>
        <dbReference type="EMBL" id="PVD29476.1"/>
    </source>
</evidence>
<dbReference type="InterPro" id="IPR021893">
    <property type="entry name" value="ZMYM2-like_C"/>
</dbReference>
<gene>
    <name evidence="6" type="ORF">C0Q70_08727</name>
</gene>
<comment type="caution">
    <text evidence="6">The sequence shown here is derived from an EMBL/GenBank/DDBJ whole genome shotgun (WGS) entry which is preliminary data.</text>
</comment>
<keyword evidence="2" id="KW-0597">Phosphoprotein</keyword>
<proteinExistence type="predicted"/>
<evidence type="ECO:0000313" key="7">
    <source>
        <dbReference type="Proteomes" id="UP000245119"/>
    </source>
</evidence>
<reference evidence="6 7" key="1">
    <citation type="submission" date="2018-04" db="EMBL/GenBank/DDBJ databases">
        <title>The genome of golden apple snail Pomacea canaliculata provides insight into stress tolerance and invasive adaptation.</title>
        <authorList>
            <person name="Liu C."/>
            <person name="Liu B."/>
            <person name="Ren Y."/>
            <person name="Zhang Y."/>
            <person name="Wang H."/>
            <person name="Li S."/>
            <person name="Jiang F."/>
            <person name="Yin L."/>
            <person name="Zhang G."/>
            <person name="Qian W."/>
            <person name="Fan W."/>
        </authorList>
    </citation>
    <scope>NUCLEOTIDE SEQUENCE [LARGE SCALE GENOMIC DNA]</scope>
    <source>
        <strain evidence="6">SZHN2017</strain>
        <tissue evidence="6">Muscle</tissue>
    </source>
</reference>
<accession>A0A2T7P7W4</accession>
<evidence type="ECO:0000256" key="3">
    <source>
        <dbReference type="ARBA" id="ARBA00022843"/>
    </source>
</evidence>